<reference evidence="2 3" key="1">
    <citation type="submission" date="2014-03" db="EMBL/GenBank/DDBJ databases">
        <title>Draft genome sequence of the novel thermoacidophilic archaea Acidianus copahuensis ALE1 strain, isolated from Copahue volcanic area in Neuquen Argentina.</title>
        <authorList>
            <person name="Urbieta M.S."/>
            <person name="Rascovan N."/>
            <person name="Castro C."/>
            <person name="Revale S."/>
            <person name="Giaveno M.A."/>
            <person name="Vazquez M.P."/>
            <person name="Donati E.R."/>
        </authorList>
    </citation>
    <scope>NUCLEOTIDE SEQUENCE [LARGE SCALE GENOMIC DNA]</scope>
    <source>
        <strain evidence="2 3">ALE1</strain>
    </source>
</reference>
<feature type="transmembrane region" description="Helical" evidence="1">
    <location>
        <begin position="37"/>
        <end position="54"/>
    </location>
</feature>
<feature type="transmembrane region" description="Helical" evidence="1">
    <location>
        <begin position="12"/>
        <end position="31"/>
    </location>
</feature>
<keyword evidence="1" id="KW-1133">Transmembrane helix</keyword>
<gene>
    <name evidence="2" type="ORF">CM19_07840</name>
</gene>
<feature type="transmembrane region" description="Helical" evidence="1">
    <location>
        <begin position="87"/>
        <end position="106"/>
    </location>
</feature>
<protein>
    <submittedName>
        <fullName evidence="2">Uncharacterized protein</fullName>
    </submittedName>
</protein>
<keyword evidence="1" id="KW-0472">Membrane</keyword>
<dbReference type="AlphaFoldDB" id="A0A031LQ37"/>
<dbReference type="RefSeq" id="WP_048099803.1">
    <property type="nucleotide sequence ID" value="NZ_JFZT01000044.1"/>
</dbReference>
<dbReference type="Proteomes" id="UP000024332">
    <property type="component" value="Unassembled WGS sequence"/>
</dbReference>
<name>A0A031LQ37_9CREN</name>
<organism evidence="2 3">
    <name type="scientific">Candidatus Acidianus copahuensis</name>
    <dbReference type="NCBI Taxonomy" id="1160895"/>
    <lineage>
        <taxon>Archaea</taxon>
        <taxon>Thermoproteota</taxon>
        <taxon>Thermoprotei</taxon>
        <taxon>Sulfolobales</taxon>
        <taxon>Sulfolobaceae</taxon>
        <taxon>Acidianus</taxon>
    </lineage>
</organism>
<evidence type="ECO:0000256" key="1">
    <source>
        <dbReference type="SAM" id="Phobius"/>
    </source>
</evidence>
<accession>A0A031LQ37</accession>
<evidence type="ECO:0000313" key="3">
    <source>
        <dbReference type="Proteomes" id="UP000024332"/>
    </source>
</evidence>
<proteinExistence type="predicted"/>
<sequence>MSHAIYTEERAVKINFSFYFSIAIFITGTILGSLVQYYSYFPVLIGSSLLLLLIRDSELIRNLNKLSTEGKISFTPKRSIQIRKSRNGLIFFTTIIFLPLFLAFLLPVPINLTSALGLVFSWPLSTIEEAILIKEVEKRNKKRIYAFTEWIEVIDGMYIKEYGYVLKD</sequence>
<keyword evidence="1" id="KW-0812">Transmembrane</keyword>
<evidence type="ECO:0000313" key="2">
    <source>
        <dbReference type="EMBL" id="EZQ04943.1"/>
    </source>
</evidence>
<keyword evidence="3" id="KW-1185">Reference proteome</keyword>
<comment type="caution">
    <text evidence="2">The sequence shown here is derived from an EMBL/GenBank/DDBJ whole genome shotgun (WGS) entry which is preliminary data.</text>
</comment>
<dbReference type="OrthoDB" id="34677at2157"/>
<dbReference type="EMBL" id="JFZT01000044">
    <property type="protein sequence ID" value="EZQ04943.1"/>
    <property type="molecule type" value="Genomic_DNA"/>
</dbReference>
<dbReference type="STRING" id="1160895.CM19_07840"/>